<feature type="transmembrane region" description="Helical" evidence="1">
    <location>
        <begin position="39"/>
        <end position="56"/>
    </location>
</feature>
<feature type="transmembrane region" description="Helical" evidence="1">
    <location>
        <begin position="63"/>
        <end position="84"/>
    </location>
</feature>
<dbReference type="PaxDb" id="665571-STHERM_c14140"/>
<dbReference type="GO" id="GO:0071111">
    <property type="term" value="F:cyclic-guanylate-specific phosphodiesterase activity"/>
    <property type="evidence" value="ECO:0007669"/>
    <property type="project" value="InterPro"/>
</dbReference>
<gene>
    <name evidence="5" type="ordered locus">STHERM_c14140</name>
</gene>
<evidence type="ECO:0000313" key="5">
    <source>
        <dbReference type="EMBL" id="ADN02354.1"/>
    </source>
</evidence>
<dbReference type="KEGG" id="sta:STHERM_c14140"/>
<accession>E0RT58</accession>
<evidence type="ECO:0000259" key="3">
    <source>
        <dbReference type="PROSITE" id="PS50883"/>
    </source>
</evidence>
<dbReference type="PANTHER" id="PTHR33121">
    <property type="entry name" value="CYCLIC DI-GMP PHOSPHODIESTERASE PDEF"/>
    <property type="match status" value="1"/>
</dbReference>
<dbReference type="InterPro" id="IPR001633">
    <property type="entry name" value="EAL_dom"/>
</dbReference>
<evidence type="ECO:0008006" key="7">
    <source>
        <dbReference type="Google" id="ProtNLM"/>
    </source>
</evidence>
<dbReference type="PROSITE" id="PS50883">
    <property type="entry name" value="EAL"/>
    <property type="match status" value="1"/>
</dbReference>
<evidence type="ECO:0000259" key="4">
    <source>
        <dbReference type="PROSITE" id="PS50887"/>
    </source>
</evidence>
<dbReference type="Gene3D" id="3.30.450.20">
    <property type="entry name" value="PAS domain"/>
    <property type="match status" value="1"/>
</dbReference>
<dbReference type="SMART" id="SM00267">
    <property type="entry name" value="GGDEF"/>
    <property type="match status" value="1"/>
</dbReference>
<reference key="1">
    <citation type="submission" date="2009-08" db="EMBL/GenBank/DDBJ databases">
        <title>The genome sequence of Spirochaeta thermophila DSM6192.</title>
        <authorList>
            <person name="Angelov A."/>
            <person name="Mientus M."/>
            <person name="Wittenberg S."/>
            <person name="Lehmann R."/>
            <person name="Liesegang H."/>
            <person name="Daniel R."/>
            <person name="Liebl W."/>
        </authorList>
    </citation>
    <scope>NUCLEOTIDE SEQUENCE</scope>
    <source>
        <strain>DSM 6192</strain>
    </source>
</reference>
<dbReference type="Gene3D" id="3.30.70.270">
    <property type="match status" value="1"/>
</dbReference>
<keyword evidence="1" id="KW-0472">Membrane</keyword>
<dbReference type="SUPFAM" id="SSF55073">
    <property type="entry name" value="Nucleotide cyclase"/>
    <property type="match status" value="1"/>
</dbReference>
<dbReference type="SMART" id="SM00052">
    <property type="entry name" value="EAL"/>
    <property type="match status" value="1"/>
</dbReference>
<dbReference type="InterPro" id="IPR035965">
    <property type="entry name" value="PAS-like_dom_sf"/>
</dbReference>
<feature type="domain" description="EAL" evidence="3">
    <location>
        <begin position="419"/>
        <end position="671"/>
    </location>
</feature>
<name>E0RT58_WINT6</name>
<feature type="domain" description="GGDEF" evidence="4">
    <location>
        <begin position="278"/>
        <end position="410"/>
    </location>
</feature>
<dbReference type="Pfam" id="PF00990">
    <property type="entry name" value="GGDEF"/>
    <property type="match status" value="1"/>
</dbReference>
<sequence length="676" mass="76744">MVHLVKTGPWTRFSILGVCLGISFLGYVIFILMGSSLTGVYAVLAGLLPLSLAYFLGVRRVTVVTALLLVGVTEFAASGARGLYLQDVPARYMGDLFLLMGGALLEVIRYLRKEVRERSKEFLFALDTAEEGFFRYTPWRGEFVFSKRYCEHFAPELSPFVPYPARVFFENIHPMDRERVEEIFVSRHWAEGQRFSFECRVRRASGGFLTVKVYGLVYIAENGRRHPVFIGFMEDVTQTRELEERLDELTHRHRISGLETAPRFYERVGARVGRGTEGKLALLVASPEDLSEVTDLYGHEARDLIIKEIADRFLLVKRRGDLLFHIEDQTFVFTLEGASSSGDVALFAQRILDTFARPFFVRGTPVYLSGVVGIALYPENGGSAEVLLQHAEAALHHARRERSGFRFYSQSMLQGAATRLRRMRDLQRALREEELELYYQPLVSSEGVVVGAEALLRWRHPREGLILPSEFVPIAEDTGLILPLGRWVISRAAEAWGRWRREGLSSLTISVNLSPQQIRDRQLVDHLRETLSQHGIPPGYLTLEITERTFLEHMGSREFFSRLEEMGIGIALDDFGTGYSTFQYIKQYPVKAIKIDKSFVQGLPARGEDVAIIQAILTLADGLGLAVIAEGVENEQQALLLRTFNCQVFQGFFYKEPLREEEFIQYVKALHRPPGQ</sequence>
<dbReference type="InterPro" id="IPR050706">
    <property type="entry name" value="Cyclic-di-GMP_PDE-like"/>
</dbReference>
<keyword evidence="1" id="KW-1133">Transmembrane helix</keyword>
<evidence type="ECO:0000259" key="2">
    <source>
        <dbReference type="PROSITE" id="PS50113"/>
    </source>
</evidence>
<dbReference type="InterPro" id="IPR043128">
    <property type="entry name" value="Rev_trsase/Diguanyl_cyclase"/>
</dbReference>
<dbReference type="CDD" id="cd01948">
    <property type="entry name" value="EAL"/>
    <property type="match status" value="1"/>
</dbReference>
<proteinExistence type="predicted"/>
<keyword evidence="1" id="KW-0812">Transmembrane</keyword>
<dbReference type="Pfam" id="PF00563">
    <property type="entry name" value="EAL"/>
    <property type="match status" value="1"/>
</dbReference>
<dbReference type="CDD" id="cd01949">
    <property type="entry name" value="GGDEF"/>
    <property type="match status" value="1"/>
</dbReference>
<dbReference type="EMBL" id="CP001698">
    <property type="protein sequence ID" value="ADN02354.1"/>
    <property type="molecule type" value="Genomic_DNA"/>
</dbReference>
<dbReference type="Proteomes" id="UP000001296">
    <property type="component" value="Chromosome"/>
</dbReference>
<dbReference type="PROSITE" id="PS50113">
    <property type="entry name" value="PAC"/>
    <property type="match status" value="1"/>
</dbReference>
<dbReference type="InterPro" id="IPR035919">
    <property type="entry name" value="EAL_sf"/>
</dbReference>
<evidence type="ECO:0000256" key="1">
    <source>
        <dbReference type="SAM" id="Phobius"/>
    </source>
</evidence>
<dbReference type="PANTHER" id="PTHR33121:SF70">
    <property type="entry name" value="SIGNALING PROTEIN YKOW"/>
    <property type="match status" value="1"/>
</dbReference>
<dbReference type="PROSITE" id="PS50887">
    <property type="entry name" value="GGDEF"/>
    <property type="match status" value="1"/>
</dbReference>
<dbReference type="eggNOG" id="COG5001">
    <property type="taxonomic scope" value="Bacteria"/>
</dbReference>
<reference evidence="5 6" key="2">
    <citation type="journal article" date="2010" name="J. Bacteriol.">
        <title>Genome sequence of the polysaccharide-degrading, thermophilic anaerobe Spirochaeta thermophila DSM 6192.</title>
        <authorList>
            <person name="Angelov A."/>
            <person name="Liebl S."/>
            <person name="Ballschmiter M."/>
            <person name="Bomeke M."/>
            <person name="Lehmann R."/>
            <person name="Liesegang H."/>
            <person name="Daniel R."/>
            <person name="Liebl W."/>
        </authorList>
    </citation>
    <scope>NUCLEOTIDE SEQUENCE [LARGE SCALE GENOMIC DNA]</scope>
    <source>
        <strain evidence="6">ATCC 49972 / DSM 6192 / RI 19.B1</strain>
    </source>
</reference>
<feature type="transmembrane region" description="Helical" evidence="1">
    <location>
        <begin position="12"/>
        <end position="33"/>
    </location>
</feature>
<organism evidence="5 6">
    <name type="scientific">Winmispira thermophila (strain ATCC 49972 / DSM 6192 / RI 19.B1)</name>
    <name type="common">Spirochaeta thermophila</name>
    <dbReference type="NCBI Taxonomy" id="665571"/>
    <lineage>
        <taxon>Bacteria</taxon>
        <taxon>Pseudomonadati</taxon>
        <taxon>Spirochaetota</taxon>
        <taxon>Spirochaetia</taxon>
        <taxon>Winmispirales</taxon>
        <taxon>Winmispiraceae</taxon>
        <taxon>Winmispira</taxon>
    </lineage>
</organism>
<feature type="domain" description="PAC" evidence="2">
    <location>
        <begin position="195"/>
        <end position="248"/>
    </location>
</feature>
<protein>
    <recommendedName>
        <fullName evidence="7">Diguanylate cyclase/phosphodiesterase with PAS/PAC sensor(S)</fullName>
    </recommendedName>
</protein>
<evidence type="ECO:0000313" key="6">
    <source>
        <dbReference type="Proteomes" id="UP000001296"/>
    </source>
</evidence>
<dbReference type="AlphaFoldDB" id="E0RT58"/>
<dbReference type="SUPFAM" id="SSF141868">
    <property type="entry name" value="EAL domain-like"/>
    <property type="match status" value="1"/>
</dbReference>
<dbReference type="HOGENOM" id="CLU_000445_70_50_12"/>
<dbReference type="InterPro" id="IPR000700">
    <property type="entry name" value="PAS-assoc_C"/>
</dbReference>
<dbReference type="InterPro" id="IPR029787">
    <property type="entry name" value="Nucleotide_cyclase"/>
</dbReference>
<dbReference type="Gene3D" id="3.20.20.450">
    <property type="entry name" value="EAL domain"/>
    <property type="match status" value="1"/>
</dbReference>
<dbReference type="InterPro" id="IPR000160">
    <property type="entry name" value="GGDEF_dom"/>
</dbReference>
<dbReference type="SUPFAM" id="SSF55785">
    <property type="entry name" value="PYP-like sensor domain (PAS domain)"/>
    <property type="match status" value="1"/>
</dbReference>